<dbReference type="GO" id="GO:0016757">
    <property type="term" value="F:glycosyltransferase activity"/>
    <property type="evidence" value="ECO:0007669"/>
    <property type="project" value="UniProtKB-KW"/>
</dbReference>
<feature type="transmembrane region" description="Helical" evidence="8">
    <location>
        <begin position="214"/>
        <end position="234"/>
    </location>
</feature>
<evidence type="ECO:0000256" key="2">
    <source>
        <dbReference type="ARBA" id="ARBA00022676"/>
    </source>
</evidence>
<feature type="transmembrane region" description="Helical" evidence="8">
    <location>
        <begin position="191"/>
        <end position="208"/>
    </location>
</feature>
<dbReference type="RefSeq" id="WP_377514582.1">
    <property type="nucleotide sequence ID" value="NZ_JBHSQS010000016.1"/>
</dbReference>
<keyword evidence="6 8" id="KW-0472">Membrane</keyword>
<comment type="similarity">
    <text evidence="7">Belongs to the MptA/B family.</text>
</comment>
<feature type="transmembrane region" description="Helical" evidence="8">
    <location>
        <begin position="329"/>
        <end position="351"/>
    </location>
</feature>
<evidence type="ECO:0000256" key="6">
    <source>
        <dbReference type="ARBA" id="ARBA00023136"/>
    </source>
</evidence>
<evidence type="ECO:0000313" key="9">
    <source>
        <dbReference type="EMBL" id="MFC5926361.1"/>
    </source>
</evidence>
<dbReference type="InterPro" id="IPR049829">
    <property type="entry name" value="MptA/B-like"/>
</dbReference>
<keyword evidence="2 9" id="KW-0328">Glycosyltransferase</keyword>
<organism evidence="9 10">
    <name type="scientific">Micromonospora vulcania</name>
    <dbReference type="NCBI Taxonomy" id="1441873"/>
    <lineage>
        <taxon>Bacteria</taxon>
        <taxon>Bacillati</taxon>
        <taxon>Actinomycetota</taxon>
        <taxon>Actinomycetes</taxon>
        <taxon>Micromonosporales</taxon>
        <taxon>Micromonosporaceae</taxon>
        <taxon>Micromonospora</taxon>
    </lineage>
</organism>
<evidence type="ECO:0000313" key="10">
    <source>
        <dbReference type="Proteomes" id="UP001596226"/>
    </source>
</evidence>
<comment type="caution">
    <text evidence="9">The sequence shown here is derived from an EMBL/GenBank/DDBJ whole genome shotgun (WGS) entry which is preliminary data.</text>
</comment>
<feature type="transmembrane region" description="Helical" evidence="8">
    <location>
        <begin position="387"/>
        <end position="408"/>
    </location>
</feature>
<accession>A0ABW1HAZ7</accession>
<keyword evidence="10" id="KW-1185">Reference proteome</keyword>
<keyword evidence="4 8" id="KW-0812">Transmembrane</keyword>
<evidence type="ECO:0000256" key="7">
    <source>
        <dbReference type="ARBA" id="ARBA00043987"/>
    </source>
</evidence>
<dbReference type="NCBIfam" id="NF038066">
    <property type="entry name" value="MptB"/>
    <property type="match status" value="1"/>
</dbReference>
<feature type="transmembrane region" description="Helical" evidence="8">
    <location>
        <begin position="288"/>
        <end position="317"/>
    </location>
</feature>
<sequence>MRTLSTVVGYRLLGGAGAALLAGAGLAAGALPVGAHTAWWTALRQLAGPGLLCGYAGLTLLAVAWWWAGRHLRPAPPAVETQVGHPVPAPRVAAADVGHPVSALRVAAAQVGHPVSTPVGDPRVWRSAALTLACWAAPLLVGPPLFSRDAYSYLAQGAMVLADIDVYRHGVAQLGGGLAAEVPQMWQQTPAPYGPVFVAMAAVVSAVTGGKLVLGVLGLRLVALAGVGLLVAYLPRLARHCGVDPAAALWLGVLNPLVPLHLVAGAHNDAVMLGLLVAGLSLAFERRYGVATVLVTLAALVKVPAVVGLLVVVSLAARHRGLPASVARTGGVAVGTAAVVSWVTGIGYGWIGALGTPVYRHSWSISSALGRVALRTAGRLDLHVGDAPMRLCLGLGVAAALAVAVAAWWHRRRLGPAYALGLVLVAVALLGPATRPWYALWGLVLIAAAAPHGRARPAAALGAVVLAFVALPSGFGPDAAQVVLAATGVLVGLLAVGSLRLLLPSAPVRVAP</sequence>
<feature type="transmembrane region" description="Helical" evidence="8">
    <location>
        <begin position="12"/>
        <end position="34"/>
    </location>
</feature>
<comment type="subcellular location">
    <subcellularLocation>
        <location evidence="1">Membrane</location>
        <topology evidence="1">Multi-pass membrane protein</topology>
    </subcellularLocation>
</comment>
<feature type="transmembrane region" description="Helical" evidence="8">
    <location>
        <begin position="46"/>
        <end position="68"/>
    </location>
</feature>
<evidence type="ECO:0000256" key="5">
    <source>
        <dbReference type="ARBA" id="ARBA00022989"/>
    </source>
</evidence>
<evidence type="ECO:0000256" key="8">
    <source>
        <dbReference type="SAM" id="Phobius"/>
    </source>
</evidence>
<feature type="transmembrane region" description="Helical" evidence="8">
    <location>
        <begin position="458"/>
        <end position="476"/>
    </location>
</feature>
<evidence type="ECO:0000256" key="1">
    <source>
        <dbReference type="ARBA" id="ARBA00004141"/>
    </source>
</evidence>
<feature type="transmembrane region" description="Helical" evidence="8">
    <location>
        <begin position="415"/>
        <end position="431"/>
    </location>
</feature>
<name>A0ABW1HAZ7_9ACTN</name>
<dbReference type="EMBL" id="JBHSQS010000016">
    <property type="protein sequence ID" value="MFC5926361.1"/>
    <property type="molecule type" value="Genomic_DNA"/>
</dbReference>
<protein>
    <submittedName>
        <fullName evidence="9">Polyprenol phosphomannose-dependent alpha 1,6 mannosyltransferase MptB</fullName>
    </submittedName>
</protein>
<feature type="transmembrane region" description="Helical" evidence="8">
    <location>
        <begin position="482"/>
        <end position="503"/>
    </location>
</feature>
<keyword evidence="5 8" id="KW-1133">Transmembrane helix</keyword>
<keyword evidence="3" id="KW-0808">Transferase</keyword>
<reference evidence="10" key="1">
    <citation type="journal article" date="2019" name="Int. J. Syst. Evol. Microbiol.">
        <title>The Global Catalogue of Microorganisms (GCM) 10K type strain sequencing project: providing services to taxonomists for standard genome sequencing and annotation.</title>
        <authorList>
            <consortium name="The Broad Institute Genomics Platform"/>
            <consortium name="The Broad Institute Genome Sequencing Center for Infectious Disease"/>
            <person name="Wu L."/>
            <person name="Ma J."/>
        </authorList>
    </citation>
    <scope>NUCLEOTIDE SEQUENCE [LARGE SCALE GENOMIC DNA]</scope>
    <source>
        <strain evidence="10">CGMCC 4.7144</strain>
    </source>
</reference>
<evidence type="ECO:0000256" key="4">
    <source>
        <dbReference type="ARBA" id="ARBA00022692"/>
    </source>
</evidence>
<evidence type="ECO:0000256" key="3">
    <source>
        <dbReference type="ARBA" id="ARBA00022679"/>
    </source>
</evidence>
<gene>
    <name evidence="9" type="primary">mptB</name>
    <name evidence="9" type="ORF">ACFQGL_23790</name>
</gene>
<feature type="transmembrane region" description="Helical" evidence="8">
    <location>
        <begin position="246"/>
        <end position="268"/>
    </location>
</feature>
<proteinExistence type="inferred from homology"/>
<dbReference type="Pfam" id="PF26314">
    <property type="entry name" value="MptA_B_family"/>
    <property type="match status" value="1"/>
</dbReference>
<dbReference type="Proteomes" id="UP001596226">
    <property type="component" value="Unassembled WGS sequence"/>
</dbReference>